<dbReference type="Gene3D" id="1.50.40.10">
    <property type="entry name" value="Mitochondrial carrier domain"/>
    <property type="match status" value="1"/>
</dbReference>
<evidence type="ECO:0000256" key="9">
    <source>
        <dbReference type="ARBA" id="ARBA00023128"/>
    </source>
</evidence>
<dbReference type="RefSeq" id="XP_027608349.1">
    <property type="nucleotide sequence ID" value="XM_027752548.1"/>
</dbReference>
<evidence type="ECO:0000256" key="3">
    <source>
        <dbReference type="ARBA" id="ARBA00022448"/>
    </source>
</evidence>
<keyword evidence="5" id="KW-0677">Repeat</keyword>
<evidence type="ECO:0000256" key="8">
    <source>
        <dbReference type="ARBA" id="ARBA00022989"/>
    </source>
</evidence>
<dbReference type="InterPro" id="IPR051028">
    <property type="entry name" value="Mito_Solute_Carrier"/>
</dbReference>
<evidence type="ECO:0000256" key="7">
    <source>
        <dbReference type="ARBA" id="ARBA00022837"/>
    </source>
</evidence>
<feature type="domain" description="EF-hand" evidence="16">
    <location>
        <begin position="189"/>
        <end position="224"/>
    </location>
</feature>
<dbReference type="PROSITE" id="PS50222">
    <property type="entry name" value="EF_HAND_2"/>
    <property type="match status" value="2"/>
</dbReference>
<dbReference type="GO" id="GO:0015183">
    <property type="term" value="F:L-aspartate transmembrane transporter activity"/>
    <property type="evidence" value="ECO:0007669"/>
    <property type="project" value="TreeGrafter"/>
</dbReference>
<evidence type="ECO:0000256" key="15">
    <source>
        <dbReference type="PROSITE-ProRule" id="PRU00282"/>
    </source>
</evidence>
<dbReference type="Pfam" id="PF13202">
    <property type="entry name" value="EF-hand_5"/>
    <property type="match status" value="1"/>
</dbReference>
<keyword evidence="4 15" id="KW-0812">Transmembrane</keyword>
<dbReference type="InterPro" id="IPR018247">
    <property type="entry name" value="EF_Hand_1_Ca_BS"/>
</dbReference>
<evidence type="ECO:0000256" key="5">
    <source>
        <dbReference type="ARBA" id="ARBA00022737"/>
    </source>
</evidence>
<dbReference type="STRING" id="139825.A0A401G5J3"/>
<dbReference type="Gene3D" id="1.10.238.10">
    <property type="entry name" value="EF-hand"/>
    <property type="match status" value="2"/>
</dbReference>
<dbReference type="GO" id="GO:0005743">
    <property type="term" value="C:mitochondrial inner membrane"/>
    <property type="evidence" value="ECO:0007669"/>
    <property type="project" value="UniProtKB-SubCell"/>
</dbReference>
<dbReference type="PROSITE" id="PS00018">
    <property type="entry name" value="EF_HAND_1"/>
    <property type="match status" value="1"/>
</dbReference>
<feature type="repeat" description="Solcar" evidence="15">
    <location>
        <begin position="462"/>
        <end position="549"/>
    </location>
</feature>
<keyword evidence="3" id="KW-0813">Transport</keyword>
<dbReference type="EMBL" id="BFAD01000001">
    <property type="protein sequence ID" value="GBE77436.1"/>
    <property type="molecule type" value="Genomic_DNA"/>
</dbReference>
<dbReference type="InterPro" id="IPR018108">
    <property type="entry name" value="MCP_transmembrane"/>
</dbReference>
<evidence type="ECO:0000256" key="2">
    <source>
        <dbReference type="ARBA" id="ARBA00006375"/>
    </source>
</evidence>
<dbReference type="Proteomes" id="UP000287166">
    <property type="component" value="Unassembled WGS sequence"/>
</dbReference>
<evidence type="ECO:0000256" key="12">
    <source>
        <dbReference type="ARBA" id="ARBA00059916"/>
    </source>
</evidence>
<evidence type="ECO:0000256" key="13">
    <source>
        <dbReference type="ARBA" id="ARBA00073787"/>
    </source>
</evidence>
<dbReference type="FunFam" id="1.50.40.10:FF:000004">
    <property type="entry name" value="Calcium-binding mitochondrial carrier protein Aralar1"/>
    <property type="match status" value="1"/>
</dbReference>
<accession>A0A401G5J3</accession>
<dbReference type="InterPro" id="IPR023395">
    <property type="entry name" value="MCP_dom_sf"/>
</dbReference>
<dbReference type="GO" id="GO:0005313">
    <property type="term" value="F:L-glutamate transmembrane transporter activity"/>
    <property type="evidence" value="ECO:0007669"/>
    <property type="project" value="TreeGrafter"/>
</dbReference>
<dbReference type="PROSITE" id="PS50920">
    <property type="entry name" value="SOLCAR"/>
    <property type="match status" value="3"/>
</dbReference>
<comment type="similarity">
    <text evidence="2">Belongs to the mitochondrial carrier (TC 2.A.29) family.</text>
</comment>
<evidence type="ECO:0000256" key="11">
    <source>
        <dbReference type="ARBA" id="ARBA00038674"/>
    </source>
</evidence>
<dbReference type="AlphaFoldDB" id="A0A401G5J3"/>
<comment type="caution">
    <text evidence="17">The sequence shown here is derived from an EMBL/GenBank/DDBJ whole genome shotgun (WGS) entry which is preliminary data.</text>
</comment>
<dbReference type="InterPro" id="IPR002048">
    <property type="entry name" value="EF_hand_dom"/>
</dbReference>
<dbReference type="Pfam" id="PF00153">
    <property type="entry name" value="Mito_carr"/>
    <property type="match status" value="3"/>
</dbReference>
<dbReference type="SMART" id="SM00054">
    <property type="entry name" value="EFh"/>
    <property type="match status" value="2"/>
</dbReference>
<keyword evidence="8" id="KW-1133">Transmembrane helix</keyword>
<dbReference type="PANTHER" id="PTHR45678">
    <property type="entry name" value="MITOCHONDRIAL 2-OXODICARBOXYLATE CARRIER 1-RELATED"/>
    <property type="match status" value="1"/>
</dbReference>
<dbReference type="PANTHER" id="PTHR45678:SF9">
    <property type="entry name" value="CALCIUM-BINDING MITOCHONDRIAL CARRIER PROTEIN ARALAR1"/>
    <property type="match status" value="1"/>
</dbReference>
<comment type="subcellular location">
    <subcellularLocation>
        <location evidence="1">Mitochondrion inner membrane</location>
        <topology evidence="1">Multi-pass membrane protein</topology>
    </subcellularLocation>
</comment>
<dbReference type="GO" id="GO:0043490">
    <property type="term" value="P:malate-aspartate shuttle"/>
    <property type="evidence" value="ECO:0007669"/>
    <property type="project" value="TreeGrafter"/>
</dbReference>
<reference evidence="17 18" key="1">
    <citation type="journal article" date="2018" name="Sci. Rep.">
        <title>Genome sequence of the cauliflower mushroom Sparassis crispa (Hanabiratake) and its association with beneficial usage.</title>
        <authorList>
            <person name="Kiyama R."/>
            <person name="Furutani Y."/>
            <person name="Kawaguchi K."/>
            <person name="Nakanishi T."/>
        </authorList>
    </citation>
    <scope>NUCLEOTIDE SEQUENCE [LARGE SCALE GENOMIC DNA]</scope>
</reference>
<dbReference type="InterPro" id="IPR002067">
    <property type="entry name" value="MCP"/>
</dbReference>
<feature type="domain" description="EF-hand" evidence="16">
    <location>
        <begin position="117"/>
        <end position="152"/>
    </location>
</feature>
<feature type="repeat" description="Solcar" evidence="15">
    <location>
        <begin position="560"/>
        <end position="648"/>
    </location>
</feature>
<evidence type="ECO:0000256" key="6">
    <source>
        <dbReference type="ARBA" id="ARBA00022792"/>
    </source>
</evidence>
<dbReference type="InParanoid" id="A0A401G5J3"/>
<keyword evidence="10 15" id="KW-0472">Membrane</keyword>
<comment type="function">
    <text evidence="12">Calcium-dependent mitochondrial aspartate and glutamate carrier. Transport of glutamate in mitochondria is required for mitochondrial transamination reactions and ornithine synthesis. Plays also a role in malate-aspartate NADH shuttle, which is critical for growth on acetate and fatty acids.</text>
</comment>
<dbReference type="InterPro" id="IPR011992">
    <property type="entry name" value="EF-hand-dom_pair"/>
</dbReference>
<keyword evidence="7" id="KW-0106">Calcium</keyword>
<keyword evidence="18" id="KW-1185">Reference proteome</keyword>
<protein>
    <recommendedName>
        <fullName evidence="13">Mitochondrial aspartate-glutamate transporter AGC1</fullName>
    </recommendedName>
    <alternativeName>
        <fullName evidence="14">Aspartate-glutamate carrier 1</fullName>
    </alternativeName>
</protein>
<dbReference type="Pfam" id="PF13499">
    <property type="entry name" value="EF-hand_7"/>
    <property type="match status" value="1"/>
</dbReference>
<evidence type="ECO:0000259" key="16">
    <source>
        <dbReference type="PROSITE" id="PS50222"/>
    </source>
</evidence>
<gene>
    <name evidence="17" type="ORF">SCP_0103110</name>
</gene>
<dbReference type="GO" id="GO:0005509">
    <property type="term" value="F:calcium ion binding"/>
    <property type="evidence" value="ECO:0007669"/>
    <property type="project" value="InterPro"/>
</dbReference>
<proteinExistence type="inferred from homology"/>
<sequence>MFPFLLPRVFPTVYCEPDGEVGTSRTVSAFKSVKSVMSVPETELKRWRRTFDANVTTVVDGQKFLNSEQFVNAIAPKGDLTRIGRAQFATLFRVADASKRGLVSWDDFVVFETILKRSDADYYIAFQYFDVDNSGTITYDEFKNVFKANVGSDAIPFDFECDWVKLYLGKKNGTRVLGYNEFTQLMKGLQGERLRQAFKYLDRDQDGFILPEQFKQIILEIAGHKLSDAVIERLPTLTTLSPGGRISYSEVIAFHNVIREMDMVERMIREATSKSKDGRIDQSDFLNHCVSSSRYSLFTPMEASIIFHFAGRGNATQRLALIDFGQLLDPRWKAPLERPEAKTMATTATSVLNEVAHSVYNFSLGGIAGAFGATIVYPIDLVKVRLLARTTRMQNQRSSVVGQLLYKNSFDCIQKVFRNEGSIGFYRGLGPQLIGVAPEKAIKLTVNDFIRARTMDPETGRIKLFWELVAGGSAGGCQVVFTNPLEIVKIRLQVQGEAAKLEHAIPKGATHIIRQLGLLGLYKGASACLLRDIPFSAIYFPVYSHLKKDAFHEGYNGKQLSFLETLTAAAVAGMPAAYLTTPADVVKTRLQVEARSGQTHYKGLTDAFVKIYREEGFKAFFKGGPARIVRSSPQFGFTLVAYEYLHKFFPYPFNGHGREVETALTVQPEDMSKIRARNALKILLDVHGDFGRRTS</sequence>
<keyword evidence="9" id="KW-0496">Mitochondrion</keyword>
<dbReference type="OrthoDB" id="2161at2759"/>
<organism evidence="17 18">
    <name type="scientific">Sparassis crispa</name>
    <dbReference type="NCBI Taxonomy" id="139825"/>
    <lineage>
        <taxon>Eukaryota</taxon>
        <taxon>Fungi</taxon>
        <taxon>Dikarya</taxon>
        <taxon>Basidiomycota</taxon>
        <taxon>Agaricomycotina</taxon>
        <taxon>Agaricomycetes</taxon>
        <taxon>Polyporales</taxon>
        <taxon>Sparassidaceae</taxon>
        <taxon>Sparassis</taxon>
    </lineage>
</organism>
<name>A0A401G5J3_9APHY</name>
<dbReference type="GeneID" id="38774353"/>
<dbReference type="SUPFAM" id="SSF103506">
    <property type="entry name" value="Mitochondrial carrier"/>
    <property type="match status" value="1"/>
</dbReference>
<keyword evidence="6" id="KW-0999">Mitochondrion inner membrane</keyword>
<evidence type="ECO:0000313" key="17">
    <source>
        <dbReference type="EMBL" id="GBE77436.1"/>
    </source>
</evidence>
<comment type="subunit">
    <text evidence="11">Homodimer (via N-terminus).</text>
</comment>
<evidence type="ECO:0000256" key="10">
    <source>
        <dbReference type="ARBA" id="ARBA00023136"/>
    </source>
</evidence>
<evidence type="ECO:0000256" key="1">
    <source>
        <dbReference type="ARBA" id="ARBA00004448"/>
    </source>
</evidence>
<evidence type="ECO:0000313" key="18">
    <source>
        <dbReference type="Proteomes" id="UP000287166"/>
    </source>
</evidence>
<dbReference type="PRINTS" id="PR00926">
    <property type="entry name" value="MITOCARRIER"/>
</dbReference>
<feature type="repeat" description="Solcar" evidence="15">
    <location>
        <begin position="356"/>
        <end position="453"/>
    </location>
</feature>
<evidence type="ECO:0000256" key="14">
    <source>
        <dbReference type="ARBA" id="ARBA00082232"/>
    </source>
</evidence>
<evidence type="ECO:0000256" key="4">
    <source>
        <dbReference type="ARBA" id="ARBA00022692"/>
    </source>
</evidence>
<dbReference type="SUPFAM" id="SSF47473">
    <property type="entry name" value="EF-hand"/>
    <property type="match status" value="2"/>
</dbReference>